<dbReference type="GO" id="GO:0007023">
    <property type="term" value="P:post-chaperonin tubulin folding pathway"/>
    <property type="evidence" value="ECO:0007669"/>
    <property type="project" value="InterPro"/>
</dbReference>
<keyword evidence="2" id="KW-0963">Cytoplasm</keyword>
<dbReference type="SUPFAM" id="SSF54236">
    <property type="entry name" value="Ubiquitin-like"/>
    <property type="match status" value="1"/>
</dbReference>
<dbReference type="GO" id="GO:0031122">
    <property type="term" value="P:cytoplasmic microtubule organization"/>
    <property type="evidence" value="ECO:0007669"/>
    <property type="project" value="TreeGrafter"/>
</dbReference>
<evidence type="ECO:0000259" key="5">
    <source>
        <dbReference type="PROSITE" id="PS50245"/>
    </source>
</evidence>
<evidence type="ECO:0000256" key="4">
    <source>
        <dbReference type="ARBA" id="ARBA00025779"/>
    </source>
</evidence>
<dbReference type="InterPro" id="IPR029071">
    <property type="entry name" value="Ubiquitin-like_domsf"/>
</dbReference>
<dbReference type="PANTHER" id="PTHR18916:SF85">
    <property type="entry name" value="TUBULIN-FOLDING COFACTOR B"/>
    <property type="match status" value="1"/>
</dbReference>
<dbReference type="AlphaFoldDB" id="A0AAD2FRB5"/>
<dbReference type="InterPro" id="IPR000626">
    <property type="entry name" value="Ubiquitin-like_dom"/>
</dbReference>
<comment type="similarity">
    <text evidence="4">Belongs to the TBCB family.</text>
</comment>
<dbReference type="SUPFAM" id="SSF74924">
    <property type="entry name" value="Cap-Gly domain"/>
    <property type="match status" value="1"/>
</dbReference>
<dbReference type="InterPro" id="IPR045172">
    <property type="entry name" value="TBCB_Ubl"/>
</dbReference>
<accession>A0AAD2FRB5</accession>
<evidence type="ECO:0000313" key="7">
    <source>
        <dbReference type="Proteomes" id="UP001295423"/>
    </source>
</evidence>
<dbReference type="GO" id="GO:0007021">
    <property type="term" value="P:tubulin complex assembly"/>
    <property type="evidence" value="ECO:0007669"/>
    <property type="project" value="InterPro"/>
</dbReference>
<feature type="domain" description="CAP-Gly" evidence="5">
    <location>
        <begin position="266"/>
        <end position="311"/>
    </location>
</feature>
<dbReference type="GO" id="GO:0005737">
    <property type="term" value="C:cytoplasm"/>
    <property type="evidence" value="ECO:0007669"/>
    <property type="project" value="UniProtKB-SubCell"/>
</dbReference>
<dbReference type="PROSITE" id="PS50245">
    <property type="entry name" value="CAP_GLY_2"/>
    <property type="match status" value="1"/>
</dbReference>
<dbReference type="Proteomes" id="UP001295423">
    <property type="component" value="Unassembled WGS sequence"/>
</dbReference>
<dbReference type="InterPro" id="IPR036859">
    <property type="entry name" value="CAP-Gly_dom_sf"/>
</dbReference>
<gene>
    <name evidence="6" type="ORF">CYCCA115_LOCUS12670</name>
</gene>
<dbReference type="Gene3D" id="2.30.30.190">
    <property type="entry name" value="CAP Gly-rich-like domain"/>
    <property type="match status" value="1"/>
</dbReference>
<dbReference type="InterPro" id="IPR000938">
    <property type="entry name" value="CAP-Gly_domain"/>
</dbReference>
<dbReference type="EMBL" id="CAKOGP040001770">
    <property type="protein sequence ID" value="CAJ1950614.1"/>
    <property type="molecule type" value="Genomic_DNA"/>
</dbReference>
<sequence>MSATTTNAPHPDIKNRDLLAVRAWVTGNDVHQYDDVHQSTVLLDLTHSNLQQRHIEIRFDKHDTLEHLRNKIHQKSGTAPHFQHLQIKSANHVMQEIPPETEDHFKLGYFGLVNHGLEVHCIDLNPHSGSAGGQYEDTSLVEKYRMSDEEYNQRKGTLREWGEEQRAKNPNFSMAKHARLHREMVDAKRALKQGLPLPKGFFLDTNGKVCRDDDDDVQAPVSKAADPSLEEDELLHGEETVAGKEIGMRCQVQPGSRRGLVSYVGPIPELGAGQWLGVTFDEPVGNNDGRVPKGDNKQYFEAMDKHGGFVRGINVEVGDFPERNLFDDSDEDEL</sequence>
<proteinExistence type="inferred from homology"/>
<evidence type="ECO:0000256" key="2">
    <source>
        <dbReference type="ARBA" id="ARBA00022490"/>
    </source>
</evidence>
<dbReference type="Gene3D" id="3.10.20.90">
    <property type="entry name" value="Phosphatidylinositol 3-kinase Catalytic Subunit, Chain A, domain 1"/>
    <property type="match status" value="1"/>
</dbReference>
<comment type="caution">
    <text evidence="6">The sequence shown here is derived from an EMBL/GenBank/DDBJ whole genome shotgun (WGS) entry which is preliminary data.</text>
</comment>
<reference evidence="6" key="1">
    <citation type="submission" date="2023-08" db="EMBL/GenBank/DDBJ databases">
        <authorList>
            <person name="Audoor S."/>
            <person name="Bilcke G."/>
        </authorList>
    </citation>
    <scope>NUCLEOTIDE SEQUENCE</scope>
</reference>
<keyword evidence="7" id="KW-1185">Reference proteome</keyword>
<organism evidence="6 7">
    <name type="scientific">Cylindrotheca closterium</name>
    <dbReference type="NCBI Taxonomy" id="2856"/>
    <lineage>
        <taxon>Eukaryota</taxon>
        <taxon>Sar</taxon>
        <taxon>Stramenopiles</taxon>
        <taxon>Ochrophyta</taxon>
        <taxon>Bacillariophyta</taxon>
        <taxon>Bacillariophyceae</taxon>
        <taxon>Bacillariophycidae</taxon>
        <taxon>Bacillariales</taxon>
        <taxon>Bacillariaceae</taxon>
        <taxon>Cylindrotheca</taxon>
    </lineage>
</organism>
<evidence type="ECO:0000256" key="1">
    <source>
        <dbReference type="ARBA" id="ARBA00004496"/>
    </source>
</evidence>
<evidence type="ECO:0000313" key="6">
    <source>
        <dbReference type="EMBL" id="CAJ1950614.1"/>
    </source>
</evidence>
<keyword evidence="3" id="KW-0143">Chaperone</keyword>
<dbReference type="SMART" id="SM01052">
    <property type="entry name" value="CAP_GLY"/>
    <property type="match status" value="1"/>
</dbReference>
<dbReference type="GO" id="GO:0035371">
    <property type="term" value="C:microtubule plus-end"/>
    <property type="evidence" value="ECO:0007669"/>
    <property type="project" value="TreeGrafter"/>
</dbReference>
<comment type="subcellular location">
    <subcellularLocation>
        <location evidence="1">Cytoplasm</location>
    </subcellularLocation>
</comment>
<name>A0AAD2FRB5_9STRA</name>
<dbReference type="GO" id="GO:0043014">
    <property type="term" value="F:alpha-tubulin binding"/>
    <property type="evidence" value="ECO:0007669"/>
    <property type="project" value="InterPro"/>
</dbReference>
<dbReference type="Pfam" id="PF14560">
    <property type="entry name" value="Ubiquitin_2"/>
    <property type="match status" value="1"/>
</dbReference>
<dbReference type="GO" id="GO:0051010">
    <property type="term" value="F:microtubule plus-end binding"/>
    <property type="evidence" value="ECO:0007669"/>
    <property type="project" value="TreeGrafter"/>
</dbReference>
<dbReference type="PANTHER" id="PTHR18916">
    <property type="entry name" value="DYNACTIN 1-RELATED MICROTUBULE-BINDING"/>
    <property type="match status" value="1"/>
</dbReference>
<dbReference type="CDD" id="cd01789">
    <property type="entry name" value="Ubl_TBCB"/>
    <property type="match status" value="1"/>
</dbReference>
<dbReference type="GO" id="GO:0005634">
    <property type="term" value="C:nucleus"/>
    <property type="evidence" value="ECO:0007669"/>
    <property type="project" value="TreeGrafter"/>
</dbReference>
<evidence type="ECO:0000256" key="3">
    <source>
        <dbReference type="ARBA" id="ARBA00023186"/>
    </source>
</evidence>
<dbReference type="Pfam" id="PF01302">
    <property type="entry name" value="CAP_GLY"/>
    <property type="match status" value="1"/>
</dbReference>
<protein>
    <recommendedName>
        <fullName evidence="5">CAP-Gly domain-containing protein</fullName>
    </recommendedName>
</protein>